<evidence type="ECO:0000256" key="4">
    <source>
        <dbReference type="ARBA" id="ARBA00022598"/>
    </source>
</evidence>
<dbReference type="GO" id="GO:0005524">
    <property type="term" value="F:ATP binding"/>
    <property type="evidence" value="ECO:0007669"/>
    <property type="project" value="UniProtKB-UniRule"/>
</dbReference>
<dbReference type="CDD" id="cd00779">
    <property type="entry name" value="ProRS_core_prok"/>
    <property type="match status" value="1"/>
</dbReference>
<evidence type="ECO:0000256" key="10">
    <source>
        <dbReference type="HAMAP-Rule" id="MF_01569"/>
    </source>
</evidence>
<dbReference type="PRINTS" id="PR01046">
    <property type="entry name" value="TRNASYNTHPRO"/>
</dbReference>
<dbReference type="PROSITE" id="PS50862">
    <property type="entry name" value="AA_TRNA_LIGASE_II"/>
    <property type="match status" value="1"/>
</dbReference>
<comment type="function">
    <text evidence="10">Catalyzes the attachment of proline to tRNA(Pro) in a two-step reaction: proline is first activated by ATP to form Pro-AMP and then transferred to the acceptor end of tRNA(Pro). As ProRS can inadvertently accommodate and process non-cognate amino acids such as alanine and cysteine, to avoid such errors it has two additional distinct editing activities against alanine. One activity is designated as 'pretransfer' editing and involves the tRNA(Pro)-independent hydrolysis of activated Ala-AMP. The other activity is designated 'posttransfer' editing and involves deacylation of mischarged Ala-tRNA(Pro). The misacylated Cys-tRNA(Pro) is not edited by ProRS.</text>
</comment>
<gene>
    <name evidence="10" type="primary">proS</name>
    <name evidence="12" type="ORF">F4162_00815</name>
</gene>
<dbReference type="InterPro" id="IPR004154">
    <property type="entry name" value="Anticodon-bd"/>
</dbReference>
<dbReference type="HAMAP" id="MF_01569">
    <property type="entry name" value="Pro_tRNA_synth_type1"/>
    <property type="match status" value="1"/>
</dbReference>
<dbReference type="InterPro" id="IPR033730">
    <property type="entry name" value="ProRS_core_prok"/>
</dbReference>
<dbReference type="GO" id="GO:0006433">
    <property type="term" value="P:prolyl-tRNA aminoacylation"/>
    <property type="evidence" value="ECO:0007669"/>
    <property type="project" value="UniProtKB-UniRule"/>
</dbReference>
<comment type="domain">
    <text evidence="10">Consists of three domains: the N-terminal catalytic domain, the editing domain and the C-terminal anticodon-binding domain.</text>
</comment>
<proteinExistence type="inferred from homology"/>
<dbReference type="Gene3D" id="3.30.930.10">
    <property type="entry name" value="Bira Bifunctional Protein, Domain 2"/>
    <property type="match status" value="2"/>
</dbReference>
<dbReference type="GO" id="GO:0002161">
    <property type="term" value="F:aminoacyl-tRNA deacylase activity"/>
    <property type="evidence" value="ECO:0007669"/>
    <property type="project" value="InterPro"/>
</dbReference>
<feature type="domain" description="Aminoacyl-transfer RNA synthetases class-II family profile" evidence="11">
    <location>
        <begin position="33"/>
        <end position="492"/>
    </location>
</feature>
<reference evidence="12" key="1">
    <citation type="submission" date="2019-09" db="EMBL/GenBank/DDBJ databases">
        <title>Characterisation of the sponge microbiome using genome-centric metagenomics.</title>
        <authorList>
            <person name="Engelberts J.P."/>
            <person name="Robbins S.J."/>
            <person name="De Goeij J.M."/>
            <person name="Aranda M."/>
            <person name="Bell S.C."/>
            <person name="Webster N.S."/>
        </authorList>
    </citation>
    <scope>NUCLEOTIDE SEQUENCE</scope>
    <source>
        <strain evidence="12">SB0676_bin_10</strain>
    </source>
</reference>
<keyword evidence="7 10" id="KW-0648">Protein biosynthesis</keyword>
<dbReference type="CDD" id="cd00861">
    <property type="entry name" value="ProRS_anticodon_short"/>
    <property type="match status" value="1"/>
</dbReference>
<comment type="catalytic activity">
    <reaction evidence="9 10">
        <text>tRNA(Pro) + L-proline + ATP = L-prolyl-tRNA(Pro) + AMP + diphosphate</text>
        <dbReference type="Rhea" id="RHEA:14305"/>
        <dbReference type="Rhea" id="RHEA-COMP:9700"/>
        <dbReference type="Rhea" id="RHEA-COMP:9702"/>
        <dbReference type="ChEBI" id="CHEBI:30616"/>
        <dbReference type="ChEBI" id="CHEBI:33019"/>
        <dbReference type="ChEBI" id="CHEBI:60039"/>
        <dbReference type="ChEBI" id="CHEBI:78442"/>
        <dbReference type="ChEBI" id="CHEBI:78532"/>
        <dbReference type="ChEBI" id="CHEBI:456215"/>
        <dbReference type="EC" id="6.1.1.15"/>
    </reaction>
</comment>
<dbReference type="SUPFAM" id="SSF55826">
    <property type="entry name" value="YbaK/ProRS associated domain"/>
    <property type="match status" value="1"/>
</dbReference>
<evidence type="ECO:0000256" key="7">
    <source>
        <dbReference type="ARBA" id="ARBA00022917"/>
    </source>
</evidence>
<dbReference type="InterPro" id="IPR044140">
    <property type="entry name" value="ProRS_anticodon_short"/>
</dbReference>
<evidence type="ECO:0000259" key="11">
    <source>
        <dbReference type="PROSITE" id="PS50862"/>
    </source>
</evidence>
<comment type="caution">
    <text evidence="12">The sequence shown here is derived from an EMBL/GenBank/DDBJ whole genome shotgun (WGS) entry which is preliminary data.</text>
</comment>
<dbReference type="PANTHER" id="PTHR42753:SF2">
    <property type="entry name" value="PROLINE--TRNA LIGASE"/>
    <property type="match status" value="1"/>
</dbReference>
<evidence type="ECO:0000313" key="12">
    <source>
        <dbReference type="EMBL" id="MYG37579.1"/>
    </source>
</evidence>
<dbReference type="InterPro" id="IPR023717">
    <property type="entry name" value="Pro-tRNA-Synthase_IIa_type1"/>
</dbReference>
<organism evidence="12">
    <name type="scientific">Synechococcus sp. SB0676_bin_10</name>
    <dbReference type="NCBI Taxonomy" id="2604869"/>
    <lineage>
        <taxon>Bacteria</taxon>
        <taxon>Bacillati</taxon>
        <taxon>Cyanobacteriota</taxon>
        <taxon>Cyanophyceae</taxon>
        <taxon>Synechococcales</taxon>
        <taxon>Synechococcaceae</taxon>
        <taxon>Synechococcus</taxon>
    </lineage>
</organism>
<dbReference type="GO" id="GO:0004827">
    <property type="term" value="F:proline-tRNA ligase activity"/>
    <property type="evidence" value="ECO:0007669"/>
    <property type="project" value="UniProtKB-UniRule"/>
</dbReference>
<evidence type="ECO:0000256" key="6">
    <source>
        <dbReference type="ARBA" id="ARBA00022840"/>
    </source>
</evidence>
<dbReference type="InterPro" id="IPR036621">
    <property type="entry name" value="Anticodon-bd_dom_sf"/>
</dbReference>
<keyword evidence="6 10" id="KW-0067">ATP-binding</keyword>
<dbReference type="GO" id="GO:0005829">
    <property type="term" value="C:cytosol"/>
    <property type="evidence" value="ECO:0007669"/>
    <property type="project" value="TreeGrafter"/>
</dbReference>
<dbReference type="Gene3D" id="3.90.960.10">
    <property type="entry name" value="YbaK/aminoacyl-tRNA synthetase-associated domain"/>
    <property type="match status" value="1"/>
</dbReference>
<protein>
    <recommendedName>
        <fullName evidence="10">Proline--tRNA ligase</fullName>
        <ecNumber evidence="10">6.1.1.15</ecNumber>
    </recommendedName>
    <alternativeName>
        <fullName evidence="10">Prolyl-tRNA synthetase</fullName>
        <shortName evidence="10">ProRS</shortName>
    </alternativeName>
</protein>
<dbReference type="CDD" id="cd04334">
    <property type="entry name" value="ProRS-INS"/>
    <property type="match status" value="1"/>
</dbReference>
<dbReference type="Gene3D" id="3.40.50.800">
    <property type="entry name" value="Anticodon-binding domain"/>
    <property type="match status" value="1"/>
</dbReference>
<dbReference type="InterPro" id="IPR036754">
    <property type="entry name" value="YbaK/aa-tRNA-synt-asso_dom_sf"/>
</dbReference>
<accession>A0A6B1F454</accession>
<dbReference type="InterPro" id="IPR050062">
    <property type="entry name" value="Pro-tRNA_synthetase"/>
</dbReference>
<comment type="subcellular location">
    <subcellularLocation>
        <location evidence="1 10">Cytoplasm</location>
    </subcellularLocation>
</comment>
<dbReference type="InterPro" id="IPR002316">
    <property type="entry name" value="Pro-tRNA-ligase_IIa"/>
</dbReference>
<dbReference type="PANTHER" id="PTHR42753">
    <property type="entry name" value="MITOCHONDRIAL RIBOSOME PROTEIN L39/PROLYL-TRNA LIGASE FAMILY MEMBER"/>
    <property type="match status" value="1"/>
</dbReference>
<dbReference type="InterPro" id="IPR004500">
    <property type="entry name" value="Pro-tRNA-synth_IIa_bac-type"/>
</dbReference>
<dbReference type="InterPro" id="IPR007214">
    <property type="entry name" value="YbaK/aa-tRNA-synth-assoc-dom"/>
</dbReference>
<keyword evidence="4 10" id="KW-0436">Ligase</keyword>
<dbReference type="EC" id="6.1.1.15" evidence="10"/>
<dbReference type="InterPro" id="IPR002314">
    <property type="entry name" value="aa-tRNA-synt_IIb"/>
</dbReference>
<dbReference type="AlphaFoldDB" id="A0A6B1F454"/>
<dbReference type="SUPFAM" id="SSF55681">
    <property type="entry name" value="Class II aaRS and biotin synthetases"/>
    <property type="match status" value="1"/>
</dbReference>
<dbReference type="InterPro" id="IPR006195">
    <property type="entry name" value="aa-tRNA-synth_II"/>
</dbReference>
<name>A0A6B1F454_9SYNE</name>
<comment type="subunit">
    <text evidence="2 10">Homodimer.</text>
</comment>
<keyword evidence="5 10" id="KW-0547">Nucleotide-binding</keyword>
<keyword evidence="3 10" id="KW-0963">Cytoplasm</keyword>
<dbReference type="Pfam" id="PF04073">
    <property type="entry name" value="tRNA_edit"/>
    <property type="match status" value="1"/>
</dbReference>
<evidence type="ECO:0000256" key="8">
    <source>
        <dbReference type="ARBA" id="ARBA00023146"/>
    </source>
</evidence>
<dbReference type="InterPro" id="IPR045864">
    <property type="entry name" value="aa-tRNA-synth_II/BPL/LPL"/>
</dbReference>
<sequence length="605" mass="66217">MRAQDLLLVTLRQPPAEAEIPSHQWLVRGGFIRRVASGVYAYMPLMWRVLRKVEAIVREEMDAIGALELRLPALQPAELWRRSGRWDTYTAGEGIMFSLTDRQGRELGLGPTHEEVITSLAADLIRSYRQLPVSLYQLQTKFRDEIRPRFGLMRGREFIMKDAYSFHADEEDLRRYYGCMDQAYRRIFARCGLEVLAVQADSGAIGGGASQEFMAVADAGEDLVLSSADGRYAANQERAQSLPPPAAPLRVTADACFATPGQASIEAVCAAHNLDPTQTVKVLLHRACFADGPDQPVLTVIRGDQEVNTVKLANLLGRLLAERGNLLALERLDVDTLPAHGTQLPVGFLGPDLPDDVIQGVPGLGGGFLRIVDATAADLTGFVCGANVPDHHRRVPGWSLLGLSFTRADVRSAQPGDRCCHDPKAVLTATRGIEVGHIFQLGRKYSSALGACFNTEGGGTEPMWMGCYGIGVSRLAQASVEQNHDDNGMIWPVSIAPFEVVVTVANGEEQEQRQLAERLYGELRAAEVDVLLDDRLERAGVKFKDADLLGIPWRVVVGRNAARGGIELKTRSARDVLELDASQLLPQLLPRLQRQRRGSPPDAGV</sequence>
<dbReference type="EMBL" id="VYDO01000034">
    <property type="protein sequence ID" value="MYG37579.1"/>
    <property type="molecule type" value="Genomic_DNA"/>
</dbReference>
<dbReference type="Pfam" id="PF03129">
    <property type="entry name" value="HGTP_anticodon"/>
    <property type="match status" value="1"/>
</dbReference>
<dbReference type="SUPFAM" id="SSF52954">
    <property type="entry name" value="Class II aaRS ABD-related"/>
    <property type="match status" value="1"/>
</dbReference>
<dbReference type="NCBIfam" id="NF006625">
    <property type="entry name" value="PRK09194.1"/>
    <property type="match status" value="1"/>
</dbReference>
<dbReference type="NCBIfam" id="TIGR00409">
    <property type="entry name" value="proS_fam_II"/>
    <property type="match status" value="1"/>
</dbReference>
<evidence type="ECO:0000256" key="1">
    <source>
        <dbReference type="ARBA" id="ARBA00004496"/>
    </source>
</evidence>
<evidence type="ECO:0000256" key="3">
    <source>
        <dbReference type="ARBA" id="ARBA00022490"/>
    </source>
</evidence>
<keyword evidence="8 10" id="KW-0030">Aminoacyl-tRNA synthetase</keyword>
<evidence type="ECO:0000256" key="9">
    <source>
        <dbReference type="ARBA" id="ARBA00047671"/>
    </source>
</evidence>
<dbReference type="Pfam" id="PF00587">
    <property type="entry name" value="tRNA-synt_2b"/>
    <property type="match status" value="1"/>
</dbReference>
<evidence type="ECO:0000256" key="5">
    <source>
        <dbReference type="ARBA" id="ARBA00022741"/>
    </source>
</evidence>
<comment type="similarity">
    <text evidence="10">Belongs to the class-II aminoacyl-tRNA synthetase family. ProS type 1 subfamily.</text>
</comment>
<evidence type="ECO:0000256" key="2">
    <source>
        <dbReference type="ARBA" id="ARBA00011738"/>
    </source>
</evidence>